<sequence length="85" mass="9546">MRDLTVSFCFKTKSVTFSRWLQGILAKGDVFPRELARRLEIQADSDGEAIDFVKQILIDIAAEDSGINPDVARKSFRERFGGSHA</sequence>
<gene>
    <name evidence="1" type="ORF">AV903_04445</name>
</gene>
<dbReference type="RefSeq" id="WP_233478625.1">
    <property type="nucleotide sequence ID" value="NZ_CP013970.1"/>
</dbReference>
<evidence type="ECO:0000313" key="2">
    <source>
        <dbReference type="Proteomes" id="UP000264980"/>
    </source>
</evidence>
<evidence type="ECO:0000313" key="1">
    <source>
        <dbReference type="EMBL" id="AXF75526.1"/>
    </source>
</evidence>
<accession>A0A345CQ09</accession>
<proteinExistence type="predicted"/>
<organism evidence="1 2">
    <name type="scientific">Erwinia tracheiphila</name>
    <dbReference type="NCBI Taxonomy" id="65700"/>
    <lineage>
        <taxon>Bacteria</taxon>
        <taxon>Pseudomonadati</taxon>
        <taxon>Pseudomonadota</taxon>
        <taxon>Gammaproteobacteria</taxon>
        <taxon>Enterobacterales</taxon>
        <taxon>Erwiniaceae</taxon>
        <taxon>Erwinia</taxon>
    </lineage>
</organism>
<dbReference type="AlphaFoldDB" id="A0A345CQ09"/>
<reference evidence="1 2" key="1">
    <citation type="submission" date="2016-01" db="EMBL/GenBank/DDBJ databases">
        <authorList>
            <person name="Oliw E.H."/>
        </authorList>
    </citation>
    <scope>NUCLEOTIDE SEQUENCE [LARGE SCALE GENOMIC DNA]</scope>
    <source>
        <strain evidence="1 2">MDcuke</strain>
    </source>
</reference>
<dbReference type="Proteomes" id="UP000264980">
    <property type="component" value="Chromosome"/>
</dbReference>
<dbReference type="EMBL" id="CP013970">
    <property type="protein sequence ID" value="AXF75526.1"/>
    <property type="molecule type" value="Genomic_DNA"/>
</dbReference>
<name>A0A345CQ09_9GAMM</name>
<protein>
    <submittedName>
        <fullName evidence="1">Uncharacterized protein</fullName>
    </submittedName>
</protein>